<accession>A0A1V4SZJ1</accession>
<dbReference type="AlphaFoldDB" id="A0A1V4SZJ1"/>
<organism evidence="1 2">
    <name type="scientific">Clostridium thermobutyricum DSM 4928</name>
    <dbReference type="NCBI Taxonomy" id="1121339"/>
    <lineage>
        <taxon>Bacteria</taxon>
        <taxon>Bacillati</taxon>
        <taxon>Bacillota</taxon>
        <taxon>Clostridia</taxon>
        <taxon>Eubacteriales</taxon>
        <taxon>Clostridiaceae</taxon>
        <taxon>Clostridium</taxon>
    </lineage>
</organism>
<dbReference type="Proteomes" id="UP000191448">
    <property type="component" value="Unassembled WGS sequence"/>
</dbReference>
<gene>
    <name evidence="1" type="ORF">CLTHE_04280</name>
</gene>
<proteinExistence type="predicted"/>
<dbReference type="Pfam" id="PF10704">
    <property type="entry name" value="DUF2508"/>
    <property type="match status" value="1"/>
</dbReference>
<sequence>MKKSNIKEYFNNILGNRSEKDYILEQISATKAEMEIASSAFDNVKDPLLIEVAIYAERAAMKRYSYFIELAKKKGIVASNGYIIENCTSIAEY</sequence>
<name>A0A1V4SZJ1_9CLOT</name>
<dbReference type="InterPro" id="IPR019644">
    <property type="entry name" value="DUF2508"/>
</dbReference>
<reference evidence="1 2" key="1">
    <citation type="submission" date="2016-02" db="EMBL/GenBank/DDBJ databases">
        <title>Genome sequence of Clostridium thermobutyricum DSM 4928.</title>
        <authorList>
            <person name="Poehlein A."/>
            <person name="Daniel R."/>
        </authorList>
    </citation>
    <scope>NUCLEOTIDE SEQUENCE [LARGE SCALE GENOMIC DNA]</scope>
    <source>
        <strain evidence="1 2">DSM 4928</strain>
    </source>
</reference>
<evidence type="ECO:0008006" key="3">
    <source>
        <dbReference type="Google" id="ProtNLM"/>
    </source>
</evidence>
<dbReference type="RefSeq" id="WP_080021791.1">
    <property type="nucleotide sequence ID" value="NZ_LTAY01000020.1"/>
</dbReference>
<protein>
    <recommendedName>
        <fullName evidence="3">DUF2508 domain-containing protein</fullName>
    </recommendedName>
</protein>
<evidence type="ECO:0000313" key="1">
    <source>
        <dbReference type="EMBL" id="OPX49947.1"/>
    </source>
</evidence>
<comment type="caution">
    <text evidence="1">The sequence shown here is derived from an EMBL/GenBank/DDBJ whole genome shotgun (WGS) entry which is preliminary data.</text>
</comment>
<dbReference type="OrthoDB" id="1809893at2"/>
<dbReference type="EMBL" id="LTAY01000020">
    <property type="protein sequence ID" value="OPX49947.1"/>
    <property type="molecule type" value="Genomic_DNA"/>
</dbReference>
<evidence type="ECO:0000313" key="2">
    <source>
        <dbReference type="Proteomes" id="UP000191448"/>
    </source>
</evidence>